<dbReference type="Proteomes" id="UP000482084">
    <property type="component" value="Unassembled WGS sequence"/>
</dbReference>
<dbReference type="RefSeq" id="WP_152358842.1">
    <property type="nucleotide sequence ID" value="NZ_WBSM01000010.1"/>
</dbReference>
<comment type="subcellular location">
    <subcellularLocation>
        <location evidence="1">Cell membrane</location>
        <topology evidence="1">Multi-pass membrane protein</topology>
    </subcellularLocation>
</comment>
<evidence type="ECO:0000256" key="4">
    <source>
        <dbReference type="ARBA" id="ARBA00022989"/>
    </source>
</evidence>
<organism evidence="7 10">
    <name type="scientific">Bifidobacterium ramosum</name>
    <dbReference type="NCBI Taxonomy" id="1798158"/>
    <lineage>
        <taxon>Bacteria</taxon>
        <taxon>Bacillati</taxon>
        <taxon>Actinomycetota</taxon>
        <taxon>Actinomycetes</taxon>
        <taxon>Bifidobacteriales</taxon>
        <taxon>Bifidobacteriaceae</taxon>
        <taxon>Bifidobacterium</taxon>
    </lineage>
</organism>
<evidence type="ECO:0000256" key="2">
    <source>
        <dbReference type="ARBA" id="ARBA00022475"/>
    </source>
</evidence>
<reference evidence="8 9" key="1">
    <citation type="submission" date="2019-10" db="EMBL/GenBank/DDBJ databases">
        <title>Bifidobacterium from non-human primates.</title>
        <authorList>
            <person name="Modesto M."/>
        </authorList>
    </citation>
    <scope>NUCLEOTIDE SEQUENCE [LARGE SCALE GENOMIC DNA]</scope>
    <source>
        <strain evidence="8 9">TREM</strain>
    </source>
</reference>
<evidence type="ECO:0000256" key="6">
    <source>
        <dbReference type="SAM" id="Phobius"/>
    </source>
</evidence>
<feature type="transmembrane region" description="Helical" evidence="6">
    <location>
        <begin position="180"/>
        <end position="210"/>
    </location>
</feature>
<feature type="transmembrane region" description="Helical" evidence="6">
    <location>
        <begin position="139"/>
        <end position="160"/>
    </location>
</feature>
<evidence type="ECO:0000313" key="8">
    <source>
        <dbReference type="EMBL" id="NEG71963.1"/>
    </source>
</evidence>
<keyword evidence="4 6" id="KW-1133">Transmembrane helix</keyword>
<protein>
    <submittedName>
        <fullName evidence="7">Polysaccharide biosynthesis protein</fullName>
    </submittedName>
</protein>
<evidence type="ECO:0000256" key="3">
    <source>
        <dbReference type="ARBA" id="ARBA00022692"/>
    </source>
</evidence>
<sequence length="471" mass="52058">MALKTKRSDIVWNYVGTIVSMTSGFILLPLLMRFLSGDELGLWYVYIAIANLAMLFEFGFTPTFSRNIVYVISGARVLSATGRTSSIGASIDWHLLNTVIRASKLIYGAIAGIALILLSTVGTAYIAFITGDVQGGGHWAAWILFCMATFFNLYFLYSIASLRGYGDVAGENQAKTISKIMQLIISGILLVLGYGLLGASIGYFANALVLRGYAIVRMRKHKDIEIGRSNDHSCISFREITSVLGTISHLAWRDGLVGLATYASTQATSILCSIFLSLEQTGTYSVLLQLGTAICNFAAAYPRSFFPAMQSAYAEADVNKQRSIISSGIVTYWIMFLLGTIGVMAVILPLLPLLKPGIKVDYILFAVLCLYLSLLQQHSIFCNYIISMNEIPYMRGFITAAVLGCVFVCIFCGPLHMGEWGLVIGQAFSQIIYNNWKWPHYLCKKMGISYINLWTNGLSFWRMRLTKFIGK</sequence>
<dbReference type="OrthoDB" id="2864264at2"/>
<feature type="transmembrane region" description="Helical" evidence="6">
    <location>
        <begin position="363"/>
        <end position="385"/>
    </location>
</feature>
<feature type="transmembrane region" description="Helical" evidence="6">
    <location>
        <begin position="12"/>
        <end position="35"/>
    </location>
</feature>
<name>A0A6L4WYE6_9BIFI</name>
<keyword evidence="3 6" id="KW-0812">Transmembrane</keyword>
<dbReference type="PANTHER" id="PTHR30250">
    <property type="entry name" value="PST FAMILY PREDICTED COLANIC ACID TRANSPORTER"/>
    <property type="match status" value="1"/>
</dbReference>
<dbReference type="EMBL" id="WHZX01000004">
    <property type="protein sequence ID" value="NEG71963.1"/>
    <property type="molecule type" value="Genomic_DNA"/>
</dbReference>
<evidence type="ECO:0000313" key="7">
    <source>
        <dbReference type="EMBL" id="KAB8287251.1"/>
    </source>
</evidence>
<dbReference type="InterPro" id="IPR050833">
    <property type="entry name" value="Poly_Biosynth_Transport"/>
</dbReference>
<gene>
    <name evidence="7" type="ORF">DSM100688_1826</name>
    <name evidence="8" type="ORF">GFD24_07065</name>
</gene>
<evidence type="ECO:0000313" key="9">
    <source>
        <dbReference type="Proteomes" id="UP000469943"/>
    </source>
</evidence>
<feature type="transmembrane region" description="Helical" evidence="6">
    <location>
        <begin position="105"/>
        <end position="127"/>
    </location>
</feature>
<dbReference type="PANTHER" id="PTHR30250:SF26">
    <property type="entry name" value="PSMA PROTEIN"/>
    <property type="match status" value="1"/>
</dbReference>
<dbReference type="GO" id="GO:0005886">
    <property type="term" value="C:plasma membrane"/>
    <property type="evidence" value="ECO:0007669"/>
    <property type="project" value="UniProtKB-SubCell"/>
</dbReference>
<comment type="caution">
    <text evidence="7">The sequence shown here is derived from an EMBL/GenBank/DDBJ whole genome shotgun (WGS) entry which is preliminary data.</text>
</comment>
<keyword evidence="5 6" id="KW-0472">Membrane</keyword>
<feature type="transmembrane region" description="Helical" evidence="6">
    <location>
        <begin position="397"/>
        <end position="417"/>
    </location>
</feature>
<accession>A0A6L4WYE6</accession>
<evidence type="ECO:0000256" key="1">
    <source>
        <dbReference type="ARBA" id="ARBA00004651"/>
    </source>
</evidence>
<reference evidence="7 10" key="2">
    <citation type="submission" date="2019-10" db="EMBL/GenBank/DDBJ databases">
        <title>Characterization of the phylogenetic diversity of two novel species belonging to the genus Bifidobacterium: Bifidobacterium cebidarum sp. nov. and Bifidobacterium leontopitheci sp. nov.</title>
        <authorList>
            <person name="Lugli G.A."/>
            <person name="Duranti S."/>
            <person name="Milani C."/>
            <person name="Turroni F."/>
            <person name="Ventura M."/>
        </authorList>
    </citation>
    <scope>NUCLEOTIDE SEQUENCE [LARGE SCALE GENOMIC DNA]</scope>
    <source>
        <strain evidence="7 10">DSM 100688</strain>
    </source>
</reference>
<evidence type="ECO:0000256" key="5">
    <source>
        <dbReference type="ARBA" id="ARBA00023136"/>
    </source>
</evidence>
<dbReference type="InterPro" id="IPR048122">
    <property type="entry name" value="WZX-like"/>
</dbReference>
<dbReference type="Proteomes" id="UP000469943">
    <property type="component" value="Unassembled WGS sequence"/>
</dbReference>
<feature type="transmembrane region" description="Helical" evidence="6">
    <location>
        <begin position="330"/>
        <end position="351"/>
    </location>
</feature>
<evidence type="ECO:0000313" key="10">
    <source>
        <dbReference type="Proteomes" id="UP000482084"/>
    </source>
</evidence>
<keyword evidence="10" id="KW-1185">Reference proteome</keyword>
<feature type="transmembrane region" description="Helical" evidence="6">
    <location>
        <begin position="41"/>
        <end position="60"/>
    </location>
</feature>
<proteinExistence type="predicted"/>
<keyword evidence="2" id="KW-1003">Cell membrane</keyword>
<dbReference type="NCBIfam" id="NF041503">
    <property type="entry name" value="WZX_like"/>
    <property type="match status" value="1"/>
</dbReference>
<dbReference type="AlphaFoldDB" id="A0A6L4WYE6"/>
<dbReference type="EMBL" id="WBSM01000010">
    <property type="protein sequence ID" value="KAB8287251.1"/>
    <property type="molecule type" value="Genomic_DNA"/>
</dbReference>